<feature type="transmembrane region" description="Helical" evidence="7">
    <location>
        <begin position="148"/>
        <end position="173"/>
    </location>
</feature>
<evidence type="ECO:0000256" key="7">
    <source>
        <dbReference type="SAM" id="Phobius"/>
    </source>
</evidence>
<dbReference type="EMBL" id="UINC01018043">
    <property type="protein sequence ID" value="SVA75408.1"/>
    <property type="molecule type" value="Genomic_DNA"/>
</dbReference>
<dbReference type="GO" id="GO:0022857">
    <property type="term" value="F:transmembrane transporter activity"/>
    <property type="evidence" value="ECO:0007669"/>
    <property type="project" value="TreeGrafter"/>
</dbReference>
<accession>A0A381YED1</accession>
<feature type="domain" description="TRAP C4-dicarboxylate transport system permease DctM subunit" evidence="8">
    <location>
        <begin position="17"/>
        <end position="433"/>
    </location>
</feature>
<keyword evidence="5 7" id="KW-1133">Transmembrane helix</keyword>
<dbReference type="GO" id="GO:0005886">
    <property type="term" value="C:plasma membrane"/>
    <property type="evidence" value="ECO:0007669"/>
    <property type="project" value="UniProtKB-SubCell"/>
</dbReference>
<reference evidence="9" key="1">
    <citation type="submission" date="2018-05" db="EMBL/GenBank/DDBJ databases">
        <authorList>
            <person name="Lanie J.A."/>
            <person name="Ng W.-L."/>
            <person name="Kazmierczak K.M."/>
            <person name="Andrzejewski T.M."/>
            <person name="Davidsen T.M."/>
            <person name="Wayne K.J."/>
            <person name="Tettelin H."/>
            <person name="Glass J.I."/>
            <person name="Rusch D."/>
            <person name="Podicherti R."/>
            <person name="Tsui H.-C.T."/>
            <person name="Winkler M.E."/>
        </authorList>
    </citation>
    <scope>NUCLEOTIDE SEQUENCE</scope>
</reference>
<feature type="transmembrane region" description="Helical" evidence="7">
    <location>
        <begin position="230"/>
        <end position="252"/>
    </location>
</feature>
<keyword evidence="6 7" id="KW-0472">Membrane</keyword>
<dbReference type="PIRSF" id="PIRSF006066">
    <property type="entry name" value="HI0050"/>
    <property type="match status" value="1"/>
</dbReference>
<comment type="subcellular location">
    <subcellularLocation>
        <location evidence="1">Cell inner membrane</location>
        <topology evidence="1">Multi-pass membrane protein</topology>
    </subcellularLocation>
</comment>
<protein>
    <recommendedName>
        <fullName evidence="8">TRAP C4-dicarboxylate transport system permease DctM subunit domain-containing protein</fullName>
    </recommendedName>
</protein>
<evidence type="ECO:0000256" key="2">
    <source>
        <dbReference type="ARBA" id="ARBA00022475"/>
    </source>
</evidence>
<feature type="transmembrane region" description="Helical" evidence="7">
    <location>
        <begin position="375"/>
        <end position="397"/>
    </location>
</feature>
<dbReference type="AlphaFoldDB" id="A0A381YED1"/>
<dbReference type="InterPro" id="IPR004681">
    <property type="entry name" value="TRAP_DctM"/>
</dbReference>
<gene>
    <name evidence="9" type="ORF">METZ01_LOCUS128262</name>
</gene>
<keyword evidence="3" id="KW-0997">Cell inner membrane</keyword>
<feature type="transmembrane region" description="Helical" evidence="7">
    <location>
        <begin position="329"/>
        <end position="347"/>
    </location>
</feature>
<sequence>MTELISSQPLLVAILVLLVMFLFLGMGIWVFAALTLVSLTGLVVFLDMPIDRLGVIVKGTMWRTANTWELAAIPIFVWMGELIFRTDVSERLFRGLEPWVDLIPGRLFHTNIAGCTLFAAVSGSSVATTATIGRITTSALKERGYNEWLSVGSLAGAGSLGLMIPPSIVMIIYGVLAEVSIARLFAAGLFPGLLAAGLYSTFIAVRCTINPGLVPKRSEIRYTNRDRLRGLGLMSPILVLIPLVLGGIYSGLATPSEAAALGLTGTLAITIVLRQLTWKVFIDSLGGAVRITCMALSILVAAGVLSSAMGFLHIPQEISKLIVKLDPGPYGLILMIGIFYLVLGLFMEGLSICVMSLPITLPLIIAAGYDPIWFGIFLVITVELAQVTPPVGFNLFVLQALSGKPIERVAVAAFPFFLLLASTAVILVIFPQIALWLPDILY</sequence>
<feature type="transmembrane region" description="Helical" evidence="7">
    <location>
        <begin position="65"/>
        <end position="84"/>
    </location>
</feature>
<name>A0A381YED1_9ZZZZ</name>
<proteinExistence type="predicted"/>
<evidence type="ECO:0000256" key="3">
    <source>
        <dbReference type="ARBA" id="ARBA00022519"/>
    </source>
</evidence>
<evidence type="ECO:0000259" key="8">
    <source>
        <dbReference type="Pfam" id="PF06808"/>
    </source>
</evidence>
<keyword evidence="4 7" id="KW-0812">Transmembrane</keyword>
<feature type="transmembrane region" description="Helical" evidence="7">
    <location>
        <begin position="409"/>
        <end position="437"/>
    </location>
</feature>
<evidence type="ECO:0000313" key="9">
    <source>
        <dbReference type="EMBL" id="SVA75408.1"/>
    </source>
</evidence>
<organism evidence="9">
    <name type="scientific">marine metagenome</name>
    <dbReference type="NCBI Taxonomy" id="408172"/>
    <lineage>
        <taxon>unclassified sequences</taxon>
        <taxon>metagenomes</taxon>
        <taxon>ecological metagenomes</taxon>
    </lineage>
</organism>
<feature type="transmembrane region" description="Helical" evidence="7">
    <location>
        <begin position="258"/>
        <end position="276"/>
    </location>
</feature>
<evidence type="ECO:0000256" key="1">
    <source>
        <dbReference type="ARBA" id="ARBA00004429"/>
    </source>
</evidence>
<evidence type="ECO:0000256" key="5">
    <source>
        <dbReference type="ARBA" id="ARBA00022989"/>
    </source>
</evidence>
<feature type="transmembrane region" description="Helical" evidence="7">
    <location>
        <begin position="12"/>
        <end position="45"/>
    </location>
</feature>
<keyword evidence="2" id="KW-1003">Cell membrane</keyword>
<dbReference type="NCBIfam" id="TIGR00786">
    <property type="entry name" value="dctM"/>
    <property type="match status" value="1"/>
</dbReference>
<feature type="transmembrane region" description="Helical" evidence="7">
    <location>
        <begin position="185"/>
        <end position="209"/>
    </location>
</feature>
<dbReference type="InterPro" id="IPR010656">
    <property type="entry name" value="DctM"/>
</dbReference>
<feature type="transmembrane region" description="Helical" evidence="7">
    <location>
        <begin position="352"/>
        <end position="369"/>
    </location>
</feature>
<dbReference type="PANTHER" id="PTHR33362:SF5">
    <property type="entry name" value="C4-DICARBOXYLATE TRAP TRANSPORTER LARGE PERMEASE PROTEIN DCTM"/>
    <property type="match status" value="1"/>
</dbReference>
<evidence type="ECO:0000256" key="6">
    <source>
        <dbReference type="ARBA" id="ARBA00023136"/>
    </source>
</evidence>
<feature type="transmembrane region" description="Helical" evidence="7">
    <location>
        <begin position="288"/>
        <end position="309"/>
    </location>
</feature>
<evidence type="ECO:0000256" key="4">
    <source>
        <dbReference type="ARBA" id="ARBA00022692"/>
    </source>
</evidence>
<dbReference type="PANTHER" id="PTHR33362">
    <property type="entry name" value="SIALIC ACID TRAP TRANSPORTER PERMEASE PROTEIN SIAT-RELATED"/>
    <property type="match status" value="1"/>
</dbReference>
<dbReference type="Pfam" id="PF06808">
    <property type="entry name" value="DctM"/>
    <property type="match status" value="1"/>
</dbReference>